<accession>A0A9P7PZA3</accession>
<keyword evidence="1" id="KW-0732">Signal</keyword>
<dbReference type="Proteomes" id="UP000732380">
    <property type="component" value="Unassembled WGS sequence"/>
</dbReference>
<proteinExistence type="predicted"/>
<comment type="caution">
    <text evidence="2">The sequence shown here is derived from an EMBL/GenBank/DDBJ whole genome shotgun (WGS) entry which is preliminary data.</text>
</comment>
<feature type="chain" id="PRO_5040341545" description="Cyanovirin-N domain-containing protein" evidence="1">
    <location>
        <begin position="17"/>
        <end position="115"/>
    </location>
</feature>
<feature type="signal peptide" evidence="1">
    <location>
        <begin position="1"/>
        <end position="16"/>
    </location>
</feature>
<evidence type="ECO:0008006" key="4">
    <source>
        <dbReference type="Google" id="ProtNLM"/>
    </source>
</evidence>
<dbReference type="AlphaFoldDB" id="A0A9P7PZA3"/>
<organism evidence="2 3">
    <name type="scientific">Claviceps humidiphila</name>
    <dbReference type="NCBI Taxonomy" id="1294629"/>
    <lineage>
        <taxon>Eukaryota</taxon>
        <taxon>Fungi</taxon>
        <taxon>Dikarya</taxon>
        <taxon>Ascomycota</taxon>
        <taxon>Pezizomycotina</taxon>
        <taxon>Sordariomycetes</taxon>
        <taxon>Hypocreomycetidae</taxon>
        <taxon>Hypocreales</taxon>
        <taxon>Clavicipitaceae</taxon>
        <taxon>Claviceps</taxon>
    </lineage>
</organism>
<sequence>MRAFSLLTLLLPFVAANTHKKCDCWTWSTGGNWLQNDDLTRYICLQYPDHKTYDDSSKRCIAQDGYVLDGDTWEADCKYYGVETGFYPFTPSGQIDTNHEKLFVGVAVGSCPNRD</sequence>
<dbReference type="EMBL" id="SRQM01000241">
    <property type="protein sequence ID" value="KAG6115078.1"/>
    <property type="molecule type" value="Genomic_DNA"/>
</dbReference>
<name>A0A9P7PZA3_9HYPO</name>
<evidence type="ECO:0000313" key="3">
    <source>
        <dbReference type="Proteomes" id="UP000732380"/>
    </source>
</evidence>
<reference evidence="2 3" key="1">
    <citation type="journal article" date="2020" name="bioRxiv">
        <title>Whole genome comparisons of ergot fungi reveals the divergence and evolution of species within the genus Claviceps are the result of varying mechanisms driving genome evolution and host range expansion.</title>
        <authorList>
            <person name="Wyka S.A."/>
            <person name="Mondo S.J."/>
            <person name="Liu M."/>
            <person name="Dettman J."/>
            <person name="Nalam V."/>
            <person name="Broders K.D."/>
        </authorList>
    </citation>
    <scope>NUCLEOTIDE SEQUENCE [LARGE SCALE GENOMIC DNA]</scope>
    <source>
        <strain evidence="2 3">LM576</strain>
    </source>
</reference>
<gene>
    <name evidence="2" type="ORF">E4U13_003049</name>
</gene>
<evidence type="ECO:0000313" key="2">
    <source>
        <dbReference type="EMBL" id="KAG6115078.1"/>
    </source>
</evidence>
<keyword evidence="3" id="KW-1185">Reference proteome</keyword>
<evidence type="ECO:0000256" key="1">
    <source>
        <dbReference type="SAM" id="SignalP"/>
    </source>
</evidence>
<protein>
    <recommendedName>
        <fullName evidence="4">Cyanovirin-N domain-containing protein</fullName>
    </recommendedName>
</protein>